<comment type="subcellular location">
    <subcellularLocation>
        <location evidence="1">Nucleus</location>
    </subcellularLocation>
</comment>
<feature type="compositionally biased region" description="Polar residues" evidence="6">
    <location>
        <begin position="485"/>
        <end position="501"/>
    </location>
</feature>
<feature type="region of interest" description="Disordered" evidence="6">
    <location>
        <begin position="1"/>
        <end position="26"/>
    </location>
</feature>
<proteinExistence type="predicted"/>
<dbReference type="OMA" id="LTPQCHE"/>
<dbReference type="PANTHER" id="PTHR47338:SF5">
    <property type="entry name" value="ZN(II)2CYS6 TRANSCRIPTION FACTOR (EUROFUNG)"/>
    <property type="match status" value="1"/>
</dbReference>
<keyword evidence="4" id="KW-0804">Transcription</keyword>
<dbReference type="GO" id="GO:0005634">
    <property type="term" value="C:nucleus"/>
    <property type="evidence" value="ECO:0007669"/>
    <property type="project" value="UniProtKB-SubCell"/>
</dbReference>
<feature type="compositionally biased region" description="Basic and acidic residues" evidence="6">
    <location>
        <begin position="811"/>
        <end position="820"/>
    </location>
</feature>
<dbReference type="PANTHER" id="PTHR47338">
    <property type="entry name" value="ZN(II)2CYS6 TRANSCRIPTION FACTOR (EUROFUNG)-RELATED"/>
    <property type="match status" value="1"/>
</dbReference>
<evidence type="ECO:0000256" key="5">
    <source>
        <dbReference type="ARBA" id="ARBA00023242"/>
    </source>
</evidence>
<feature type="region of interest" description="Disordered" evidence="6">
    <location>
        <begin position="40"/>
        <end position="130"/>
    </location>
</feature>
<sequence length="1025" mass="113119">MPDNVPAVDDQPFASERAGSKRKRLTKVEAQMRWNRYFASKTCTYTDSQGRPVPAPIVTRDQSPSSSQQGPYRSASLGDARAPLSDPRAPLGDPRAPSGDPRAPAQPLPTWTAPSIEDPSPRKRLRTSASGTSLGYPVDYLASQSQNANAIEPATSVKLDNRLIRELVGLFFTHCHPARLVFHKPTFTAALTHGLVPPYLVFAICALAAPLSKQPRLRTRPARYAGRPFAQEALSLMFDGAGRLACEPSLAVAQALCLLQIHDTRVGGATAWNMRYHDLNFQVCDRLGVHSNEDTPRPALGSASAHIEAAINKECLRRVYWLMYLLDILVSVYVRGPRHWLTADPRLRLPCDETAFEMAVGTTPAEYLYLPPPQTEHVSEIGHLIRIATIWAELEFALEDVESNPPGKSHVRNLEIRLNAWEASLPPHLQFTDEVLAVQQLMLETSSNNDAWCWANMHMYRASCALLLHEARSRGLMASPVTAQASPNAMQTSPGGMQSDSGAAPPAMVPESLEGQPDAGPEAEDRDAPPTWPAKTLQAIVRMFGDRAKNSSILGNVIWLLIKHCRRDDEEILKGIRELEDLWGAYTAALARDVAVNVAERSSASTESSITPAPTLPSQATNDDDEDTPRRPARRRGSMDSAMRSVTPPPPMPPPSSHMNTVQPSGLPGYINPLHSTPDERKQTQESNEYLASLFSHPMGSHERSERADADKRPERTRTPYSPVFPLPSYPHDATRDRSSSHSFPGLWPEPRQQPLGSQRPLSPLKLPDDWGITHSGRHAHRPTQAPFSRGQPPGPFYDPPTLPGPPYEPSAERTYEREPTAYLQRRMTYPSDAYYNAEPPYPERPMLSRTPTDSRALPSLRSSGLLSGSWDQPGPSRGRDTYGRDDYPFATNVATRSDFQQPPPHFQPPTTFQPPPQHVQPPPTFTAPFAPRSPSPRSSRHDPTLYHHNPLSGHPGDDASWRGSAGWHPDAQAHLSGPGMYPPQTDYNTRASAPDVRETMPLPRRASNAPTGLPWLFEEQPPAG</sequence>
<dbReference type="GO" id="GO:0006351">
    <property type="term" value="P:DNA-templated transcription"/>
    <property type="evidence" value="ECO:0007669"/>
    <property type="project" value="InterPro"/>
</dbReference>
<feature type="compositionally biased region" description="Low complexity" evidence="6">
    <location>
        <begin position="855"/>
        <end position="870"/>
    </location>
</feature>
<dbReference type="GO" id="GO:0000981">
    <property type="term" value="F:DNA-binding transcription factor activity, RNA polymerase II-specific"/>
    <property type="evidence" value="ECO:0007669"/>
    <property type="project" value="InterPro"/>
</dbReference>
<feature type="domain" description="Xylanolytic transcriptional activator regulatory" evidence="7">
    <location>
        <begin position="169"/>
        <end position="358"/>
    </location>
</feature>
<organism evidence="9">
    <name type="scientific">Schizophyllum commune (strain H4-8 / FGSC 9210)</name>
    <name type="common">Split gill fungus</name>
    <dbReference type="NCBI Taxonomy" id="578458"/>
    <lineage>
        <taxon>Eukaryota</taxon>
        <taxon>Fungi</taxon>
        <taxon>Dikarya</taxon>
        <taxon>Basidiomycota</taxon>
        <taxon>Agaricomycotina</taxon>
        <taxon>Agaricomycetes</taxon>
        <taxon>Agaricomycetidae</taxon>
        <taxon>Agaricales</taxon>
        <taxon>Schizophyllaceae</taxon>
        <taxon>Schizophyllum</taxon>
    </lineage>
</organism>
<dbReference type="Pfam" id="PF04082">
    <property type="entry name" value="Fungal_trans"/>
    <property type="match status" value="1"/>
</dbReference>
<dbReference type="RefSeq" id="XP_003033163.1">
    <property type="nucleotide sequence ID" value="XM_003033117.1"/>
</dbReference>
<evidence type="ECO:0000256" key="6">
    <source>
        <dbReference type="SAM" id="MobiDB-lite"/>
    </source>
</evidence>
<dbReference type="EMBL" id="GL377305">
    <property type="protein sequence ID" value="EFI98260.1"/>
    <property type="molecule type" value="Genomic_DNA"/>
</dbReference>
<dbReference type="InterPro" id="IPR050815">
    <property type="entry name" value="TF_fung"/>
</dbReference>
<dbReference type="OrthoDB" id="2123952at2759"/>
<name>D8Q376_SCHCM</name>
<dbReference type="InterPro" id="IPR007219">
    <property type="entry name" value="XnlR_reg_dom"/>
</dbReference>
<evidence type="ECO:0000256" key="3">
    <source>
        <dbReference type="ARBA" id="ARBA00023015"/>
    </source>
</evidence>
<feature type="compositionally biased region" description="Pro residues" evidence="6">
    <location>
        <begin position="902"/>
        <end position="926"/>
    </location>
</feature>
<dbReference type="STRING" id="578458.D8Q376"/>
<feature type="compositionally biased region" description="Polar residues" evidence="6">
    <location>
        <begin position="602"/>
        <end position="621"/>
    </location>
</feature>
<evidence type="ECO:0000313" key="9">
    <source>
        <dbReference type="Proteomes" id="UP000007431"/>
    </source>
</evidence>
<keyword evidence="3" id="KW-0805">Transcription regulation</keyword>
<dbReference type="VEuPathDB" id="FungiDB:SCHCODRAFT_02598143"/>
<dbReference type="InParanoid" id="D8Q376"/>
<feature type="compositionally biased region" description="Basic and acidic residues" evidence="6">
    <location>
        <begin position="700"/>
        <end position="718"/>
    </location>
</feature>
<keyword evidence="9" id="KW-1185">Reference proteome</keyword>
<dbReference type="AlphaFoldDB" id="D8Q376"/>
<dbReference type="HOGENOM" id="CLU_011354_0_0_1"/>
<protein>
    <recommendedName>
        <fullName evidence="7">Xylanolytic transcriptional activator regulatory domain-containing protein</fullName>
    </recommendedName>
</protein>
<evidence type="ECO:0000256" key="1">
    <source>
        <dbReference type="ARBA" id="ARBA00004123"/>
    </source>
</evidence>
<keyword evidence="2" id="KW-0479">Metal-binding</keyword>
<feature type="compositionally biased region" description="Basic and acidic residues" evidence="6">
    <location>
        <begin position="878"/>
        <end position="888"/>
    </location>
</feature>
<dbReference type="eggNOG" id="ENOG502S24A">
    <property type="taxonomic scope" value="Eukaryota"/>
</dbReference>
<evidence type="ECO:0000313" key="8">
    <source>
        <dbReference type="EMBL" id="EFI98260.1"/>
    </source>
</evidence>
<evidence type="ECO:0000256" key="4">
    <source>
        <dbReference type="ARBA" id="ARBA00023163"/>
    </source>
</evidence>
<dbReference type="GeneID" id="9590333"/>
<feature type="region of interest" description="Disordered" evidence="6">
    <location>
        <begin position="602"/>
        <end position="1025"/>
    </location>
</feature>
<feature type="compositionally biased region" description="Low complexity" evidence="6">
    <location>
        <begin position="927"/>
        <end position="938"/>
    </location>
</feature>
<dbReference type="GO" id="GO:0008270">
    <property type="term" value="F:zinc ion binding"/>
    <property type="evidence" value="ECO:0007669"/>
    <property type="project" value="InterPro"/>
</dbReference>
<evidence type="ECO:0000256" key="2">
    <source>
        <dbReference type="ARBA" id="ARBA00022723"/>
    </source>
</evidence>
<feature type="region of interest" description="Disordered" evidence="6">
    <location>
        <begin position="485"/>
        <end position="531"/>
    </location>
</feature>
<evidence type="ECO:0000259" key="7">
    <source>
        <dbReference type="Pfam" id="PF04082"/>
    </source>
</evidence>
<keyword evidence="5" id="KW-0539">Nucleus</keyword>
<dbReference type="KEGG" id="scm:SCHCO_02598143"/>
<feature type="compositionally biased region" description="Pro residues" evidence="6">
    <location>
        <begin position="647"/>
        <end position="656"/>
    </location>
</feature>
<feature type="compositionally biased region" description="Pro residues" evidence="6">
    <location>
        <begin position="793"/>
        <end position="809"/>
    </location>
</feature>
<dbReference type="Proteomes" id="UP000007431">
    <property type="component" value="Unassembled WGS sequence"/>
</dbReference>
<accession>D8Q376</accession>
<dbReference type="CDD" id="cd12148">
    <property type="entry name" value="fungal_TF_MHR"/>
    <property type="match status" value="1"/>
</dbReference>
<reference evidence="8 9" key="1">
    <citation type="journal article" date="2010" name="Nat. Biotechnol.">
        <title>Genome sequence of the model mushroom Schizophyllum commune.</title>
        <authorList>
            <person name="Ohm R.A."/>
            <person name="de Jong J.F."/>
            <person name="Lugones L.G."/>
            <person name="Aerts A."/>
            <person name="Kothe E."/>
            <person name="Stajich J.E."/>
            <person name="de Vries R.P."/>
            <person name="Record E."/>
            <person name="Levasseur A."/>
            <person name="Baker S.E."/>
            <person name="Bartholomew K.A."/>
            <person name="Coutinho P.M."/>
            <person name="Erdmann S."/>
            <person name="Fowler T.J."/>
            <person name="Gathman A.C."/>
            <person name="Lombard V."/>
            <person name="Henrissat B."/>
            <person name="Knabe N."/>
            <person name="Kuees U."/>
            <person name="Lilly W.W."/>
            <person name="Lindquist E."/>
            <person name="Lucas S."/>
            <person name="Magnuson J.K."/>
            <person name="Piumi F."/>
            <person name="Raudaskoski M."/>
            <person name="Salamov A."/>
            <person name="Schmutz J."/>
            <person name="Schwarze F.W.M.R."/>
            <person name="vanKuyk P.A."/>
            <person name="Horton J.S."/>
            <person name="Grigoriev I.V."/>
            <person name="Woesten H.A.B."/>
        </authorList>
    </citation>
    <scope>NUCLEOTIDE SEQUENCE [LARGE SCALE GENOMIC DNA]</scope>
    <source>
        <strain evidence="9">H4-8 / FGSC 9210</strain>
    </source>
</reference>
<dbReference type="GO" id="GO:0003677">
    <property type="term" value="F:DNA binding"/>
    <property type="evidence" value="ECO:0007669"/>
    <property type="project" value="InterPro"/>
</dbReference>
<gene>
    <name evidence="8" type="ORF">SCHCODRAFT_233984</name>
</gene>
<feature type="compositionally biased region" description="Polar residues" evidence="6">
    <location>
        <begin position="60"/>
        <end position="71"/>
    </location>
</feature>